<dbReference type="Proteomes" id="UP000075476">
    <property type="component" value="Unassembled WGS sequence"/>
</dbReference>
<proteinExistence type="predicted"/>
<organism evidence="1 2">
    <name type="scientific">Bacillus cereus</name>
    <dbReference type="NCBI Taxonomy" id="1396"/>
    <lineage>
        <taxon>Bacteria</taxon>
        <taxon>Bacillati</taxon>
        <taxon>Bacillota</taxon>
        <taxon>Bacilli</taxon>
        <taxon>Bacillales</taxon>
        <taxon>Bacillaceae</taxon>
        <taxon>Bacillus</taxon>
        <taxon>Bacillus cereus group</taxon>
    </lineage>
</organism>
<evidence type="ECO:0000313" key="2">
    <source>
        <dbReference type="Proteomes" id="UP000075476"/>
    </source>
</evidence>
<reference evidence="1 2" key="1">
    <citation type="submission" date="2015-12" db="EMBL/GenBank/DDBJ databases">
        <title>Bacillus cereus Group isolate.</title>
        <authorList>
            <person name="Kovac J."/>
        </authorList>
    </citation>
    <scope>NUCLEOTIDE SEQUENCE [LARGE SCALE GENOMIC DNA]</scope>
    <source>
        <strain evidence="1 2">FSL K6-0073</strain>
    </source>
</reference>
<evidence type="ECO:0000313" key="1">
    <source>
        <dbReference type="EMBL" id="KXY51190.1"/>
    </source>
</evidence>
<protein>
    <submittedName>
        <fullName evidence="1">Uncharacterized protein</fullName>
    </submittedName>
</protein>
<accession>A0A9X0MK79</accession>
<sequence length="100" mass="11630">MNIKGDVYVMSIVVTTKSHLKKVHEISKKYPAFSSFVPEQRRVLDNIQKYSPNAHGNDVAIDSADMKYFEVEAPIDALNRLMKLYGRDEMMPLMRKMMYL</sequence>
<name>A0A9X0MK79_BACCE</name>
<dbReference type="AlphaFoldDB" id="A0A9X0MK79"/>
<comment type="caution">
    <text evidence="1">The sequence shown here is derived from an EMBL/GenBank/DDBJ whole genome shotgun (WGS) entry which is preliminary data.</text>
</comment>
<gene>
    <name evidence="1" type="ORF">AT268_32360</name>
</gene>
<dbReference type="EMBL" id="LOMO01000001">
    <property type="protein sequence ID" value="KXY51190.1"/>
    <property type="molecule type" value="Genomic_DNA"/>
</dbReference>